<dbReference type="KEGG" id="wci:WS105_0421"/>
<dbReference type="AlphaFoldDB" id="A0A075U5F7"/>
<dbReference type="KEGG" id="wce:WS08_0423"/>
<dbReference type="STRING" id="759620.WS105_0421"/>
<sequence>MNLAYSMVLDWGGIMLEVKTHELLYGWNLNVPEGNFEKISIFMGPHDDEKNSFSFGVRLQEHGMAATAYISIAETAVTLEEVPFMFKSVTIDSLQKYITIELDVETA</sequence>
<name>A0A075U5F7_9LACO</name>
<reference evidence="2" key="2">
    <citation type="submission" date="2014-08" db="EMBL/GenBank/DDBJ databases">
        <title>Complete genome of Weissella ceti strain WS74 isolated from diseased rainbow trout in Brazil.</title>
        <authorList>
            <person name="Figueiredo H.C.P."/>
            <person name="Leal C.A.G."/>
            <person name="Pereira F.L."/>
            <person name="Soares S.C."/>
            <person name="Dorella F.A."/>
            <person name="Carvalho A.F."/>
            <person name="Azevedo V.A.C."/>
        </authorList>
    </citation>
    <scope>NUCLEOTIDE SEQUENCE [LARGE SCALE GENOMIC DNA]</scope>
    <source>
        <strain evidence="2">WS74</strain>
    </source>
</reference>
<protein>
    <submittedName>
        <fullName evidence="1">Uncharacterized protein</fullName>
    </submittedName>
</protein>
<dbReference type="KEGG" id="wct:WS74_0424"/>
<organism evidence="1 2">
    <name type="scientific">Weissella ceti</name>
    <dbReference type="NCBI Taxonomy" id="759620"/>
    <lineage>
        <taxon>Bacteria</taxon>
        <taxon>Bacillati</taxon>
        <taxon>Bacillota</taxon>
        <taxon>Bacilli</taxon>
        <taxon>Lactobacillales</taxon>
        <taxon>Lactobacillaceae</taxon>
        <taxon>Weissella</taxon>
    </lineage>
</organism>
<keyword evidence="2" id="KW-1185">Reference proteome</keyword>
<accession>A0A075U5F7</accession>
<dbReference type="PATRIC" id="fig|759620.7.peg.410"/>
<reference evidence="1 2" key="1">
    <citation type="journal article" date="2014" name="Genome Announc.">
        <title>Complete Genome Sequences of Fish Pathogenic Weissella ceti Strains WS74 and WS105.</title>
        <authorList>
            <person name="Figueiredo H.C."/>
            <person name="Leal C.A."/>
            <person name="Dorella F.A."/>
            <person name="Carvalho A.F."/>
            <person name="Soares S.C."/>
            <person name="Pereira F.L."/>
            <person name="Azevedo V.A."/>
        </authorList>
    </citation>
    <scope>NUCLEOTIDE SEQUENCE [LARGE SCALE GENOMIC DNA]</scope>
    <source>
        <strain evidence="1 2">WS74</strain>
    </source>
</reference>
<gene>
    <name evidence="1" type="ORF">WS74_0424</name>
</gene>
<proteinExistence type="predicted"/>
<dbReference type="Proteomes" id="UP000029079">
    <property type="component" value="Chromosome"/>
</dbReference>
<evidence type="ECO:0000313" key="2">
    <source>
        <dbReference type="Proteomes" id="UP000029079"/>
    </source>
</evidence>
<dbReference type="EMBL" id="CP009223">
    <property type="protein sequence ID" value="AIM62676.1"/>
    <property type="molecule type" value="Genomic_DNA"/>
</dbReference>
<dbReference type="RefSeq" id="WP_009765478.1">
    <property type="nucleotide sequence ID" value="NZ_CP009223.1"/>
</dbReference>
<evidence type="ECO:0000313" key="1">
    <source>
        <dbReference type="EMBL" id="AIM62676.1"/>
    </source>
</evidence>